<dbReference type="PROSITE" id="PS51147">
    <property type="entry name" value="PFTA"/>
    <property type="match status" value="2"/>
</dbReference>
<keyword evidence="8" id="KW-1185">Reference proteome</keyword>
<evidence type="ECO:0000256" key="5">
    <source>
        <dbReference type="ARBA" id="ARBA00047658"/>
    </source>
</evidence>
<dbReference type="SUPFAM" id="SSF48439">
    <property type="entry name" value="Protein prenylyltransferase"/>
    <property type="match status" value="1"/>
</dbReference>
<dbReference type="EMBL" id="BRYB01006151">
    <property type="protein sequence ID" value="GMI50748.1"/>
    <property type="molecule type" value="Genomic_DNA"/>
</dbReference>
<evidence type="ECO:0000256" key="4">
    <source>
        <dbReference type="ARBA" id="ARBA00022737"/>
    </source>
</evidence>
<evidence type="ECO:0000313" key="8">
    <source>
        <dbReference type="Proteomes" id="UP001165060"/>
    </source>
</evidence>
<comment type="function">
    <text evidence="6">Catalyzes the transfer of a geranyl-geranyl moiety from geranyl-geranyl pyrophosphate to cysteines occuring in specific C-terminal amino acid sequences.</text>
</comment>
<dbReference type="Proteomes" id="UP001165060">
    <property type="component" value="Unassembled WGS sequence"/>
</dbReference>
<sequence length="242" mass="26681">MHGRNRASHLARLSNPSFAAALERKVESYAKLASAAKGRRLEFLRAGELDEELDPEEARSALDPEEARSTLELTATVLSINQDYYTMWSFRRDLLLALDRQHLAAGREAFPAASLAAELKLTAAALQKNPKSYPAFHHRKLAVDRALSLRPPPDPAAEALLQAEMGLTEALLAQDARNFHCVSYRRFLLAQALELPPELGAPQVRGQRRAGEVGGEERRRLLEGEMKFTGGLIEANFSNGSA</sequence>
<name>A0ABQ6N8S1_9STRA</name>
<comment type="caution">
    <text evidence="7">The sequence shown here is derived from an EMBL/GenBank/DDBJ whole genome shotgun (WGS) entry which is preliminary data.</text>
</comment>
<dbReference type="PANTHER" id="PTHR11129:SF2">
    <property type="entry name" value="GERANYLGERANYL TRANSFERASE TYPE-2 SUBUNIT ALPHA"/>
    <property type="match status" value="1"/>
</dbReference>
<dbReference type="PANTHER" id="PTHR11129">
    <property type="entry name" value="PROTEIN FARNESYLTRANSFERASE ALPHA SUBUNIT/RAB GERANYLGERANYL TRANSFERASE ALPHA SUBUNIT"/>
    <property type="match status" value="1"/>
</dbReference>
<organism evidence="7 8">
    <name type="scientific">Tetraparma gracilis</name>
    <dbReference type="NCBI Taxonomy" id="2962635"/>
    <lineage>
        <taxon>Eukaryota</taxon>
        <taxon>Sar</taxon>
        <taxon>Stramenopiles</taxon>
        <taxon>Ochrophyta</taxon>
        <taxon>Bolidophyceae</taxon>
        <taxon>Parmales</taxon>
        <taxon>Triparmaceae</taxon>
        <taxon>Tetraparma</taxon>
    </lineage>
</organism>
<dbReference type="Gene3D" id="1.25.40.120">
    <property type="entry name" value="Protein prenylyltransferase"/>
    <property type="match status" value="1"/>
</dbReference>
<evidence type="ECO:0000256" key="6">
    <source>
        <dbReference type="RuleBase" id="RU367120"/>
    </source>
</evidence>
<reference evidence="7 8" key="1">
    <citation type="journal article" date="2023" name="Commun. Biol.">
        <title>Genome analysis of Parmales, the sister group of diatoms, reveals the evolutionary specialization of diatoms from phago-mixotrophs to photoautotrophs.</title>
        <authorList>
            <person name="Ban H."/>
            <person name="Sato S."/>
            <person name="Yoshikawa S."/>
            <person name="Yamada K."/>
            <person name="Nakamura Y."/>
            <person name="Ichinomiya M."/>
            <person name="Sato N."/>
            <person name="Blanc-Mathieu R."/>
            <person name="Endo H."/>
            <person name="Kuwata A."/>
            <person name="Ogata H."/>
        </authorList>
    </citation>
    <scope>NUCLEOTIDE SEQUENCE [LARGE SCALE GENOMIC DNA]</scope>
</reference>
<dbReference type="EC" id="2.5.1.60" evidence="6"/>
<keyword evidence="2 6" id="KW-0637">Prenyltransferase</keyword>
<keyword evidence="4" id="KW-0677">Repeat</keyword>
<keyword evidence="3 6" id="KW-0808">Transferase</keyword>
<comment type="similarity">
    <text evidence="1 6">Belongs to the protein prenyltransferase subunit alpha family.</text>
</comment>
<evidence type="ECO:0000313" key="7">
    <source>
        <dbReference type="EMBL" id="GMI50748.1"/>
    </source>
</evidence>
<protein>
    <recommendedName>
        <fullName evidence="6">Geranylgeranyl transferase type-2 subunit alpha</fullName>
        <ecNumber evidence="6">2.5.1.60</ecNumber>
    </recommendedName>
    <alternativeName>
        <fullName evidence="6">Geranylgeranyl transferase type II subunit alpha</fullName>
    </alternativeName>
</protein>
<accession>A0ABQ6N8S1</accession>
<gene>
    <name evidence="7" type="ORF">TeGR_g4180</name>
</gene>
<evidence type="ECO:0000256" key="2">
    <source>
        <dbReference type="ARBA" id="ARBA00022602"/>
    </source>
</evidence>
<dbReference type="Pfam" id="PF01239">
    <property type="entry name" value="PPTA"/>
    <property type="match status" value="3"/>
</dbReference>
<evidence type="ECO:0000256" key="3">
    <source>
        <dbReference type="ARBA" id="ARBA00022679"/>
    </source>
</evidence>
<dbReference type="InterPro" id="IPR002088">
    <property type="entry name" value="Prenyl_trans_a"/>
</dbReference>
<proteinExistence type="inferred from homology"/>
<evidence type="ECO:0000256" key="1">
    <source>
        <dbReference type="ARBA" id="ARBA00006734"/>
    </source>
</evidence>
<comment type="catalytic activity">
    <reaction evidence="5 6">
        <text>geranylgeranyl diphosphate + L-cysteinyl-[protein] = S-geranylgeranyl-L-cysteinyl-[protein] + diphosphate</text>
        <dbReference type="Rhea" id="RHEA:21240"/>
        <dbReference type="Rhea" id="RHEA-COMP:10131"/>
        <dbReference type="Rhea" id="RHEA-COMP:11537"/>
        <dbReference type="ChEBI" id="CHEBI:29950"/>
        <dbReference type="ChEBI" id="CHEBI:33019"/>
        <dbReference type="ChEBI" id="CHEBI:57533"/>
        <dbReference type="ChEBI" id="CHEBI:86021"/>
        <dbReference type="EC" id="2.5.1.60"/>
    </reaction>
</comment>